<dbReference type="OrthoDB" id="9803111at2"/>
<dbReference type="Gene3D" id="3.40.50.720">
    <property type="entry name" value="NAD(P)-binding Rossmann-like Domain"/>
    <property type="match status" value="1"/>
</dbReference>
<gene>
    <name evidence="2" type="ORF">SAMN05216474_1678</name>
</gene>
<dbReference type="Pfam" id="PF01370">
    <property type="entry name" value="Epimerase"/>
    <property type="match status" value="1"/>
</dbReference>
<dbReference type="AlphaFoldDB" id="A0A1I6ZWQ3"/>
<sequence>MKVLVTGGDGLLGSNLLRMLLKADHEVSVLLLDTGSLSPTIKDLNIEIIYGNILDLNSLDSAITGKEVVIHAAASTMVIPAKSSSIIEVNVKGTKNVIEASLKHKIKRFIHVGSANSFCPGTFKNPGTEINPYTGWKYGLDYMDSKKAAQDLVLNAVKTHKLPALVVNPTFMLGAYDAKPSSGAMIIALYNQKLPGYTGGSKTYISVKDASQAIVNAITLGRIGECYILGNHNLNYADAFKLMAEELKVTPPHFKLPDNIVKIYGRICSLICKATRKTPTITKELALLSCENHIYSGEKARRELNMPNTPLNIAIRESYEWFILNGYIS</sequence>
<evidence type="ECO:0000259" key="1">
    <source>
        <dbReference type="Pfam" id="PF01370"/>
    </source>
</evidence>
<accession>A0A1I6ZWQ3</accession>
<dbReference type="GO" id="GO:0005737">
    <property type="term" value="C:cytoplasm"/>
    <property type="evidence" value="ECO:0007669"/>
    <property type="project" value="TreeGrafter"/>
</dbReference>
<dbReference type="PANTHER" id="PTHR48079:SF6">
    <property type="entry name" value="NAD(P)-BINDING DOMAIN-CONTAINING PROTEIN-RELATED"/>
    <property type="match status" value="1"/>
</dbReference>
<evidence type="ECO:0000313" key="3">
    <source>
        <dbReference type="Proteomes" id="UP000236454"/>
    </source>
</evidence>
<dbReference type="STRING" id="477690.SAMN05216474_1678"/>
<organism evidence="2 3">
    <name type="scientific">Lishizhenia tianjinensis</name>
    <dbReference type="NCBI Taxonomy" id="477690"/>
    <lineage>
        <taxon>Bacteria</taxon>
        <taxon>Pseudomonadati</taxon>
        <taxon>Bacteroidota</taxon>
        <taxon>Flavobacteriia</taxon>
        <taxon>Flavobacteriales</taxon>
        <taxon>Crocinitomicaceae</taxon>
        <taxon>Lishizhenia</taxon>
    </lineage>
</organism>
<dbReference type="SUPFAM" id="SSF51735">
    <property type="entry name" value="NAD(P)-binding Rossmann-fold domains"/>
    <property type="match status" value="1"/>
</dbReference>
<name>A0A1I6ZWQ3_9FLAO</name>
<dbReference type="InterPro" id="IPR001509">
    <property type="entry name" value="Epimerase_deHydtase"/>
</dbReference>
<dbReference type="InterPro" id="IPR036291">
    <property type="entry name" value="NAD(P)-bd_dom_sf"/>
</dbReference>
<dbReference type="GO" id="GO:0004029">
    <property type="term" value="F:aldehyde dehydrogenase (NAD+) activity"/>
    <property type="evidence" value="ECO:0007669"/>
    <property type="project" value="TreeGrafter"/>
</dbReference>
<proteinExistence type="predicted"/>
<dbReference type="Proteomes" id="UP000236454">
    <property type="component" value="Unassembled WGS sequence"/>
</dbReference>
<reference evidence="2 3" key="1">
    <citation type="submission" date="2016-10" db="EMBL/GenBank/DDBJ databases">
        <authorList>
            <person name="de Groot N.N."/>
        </authorList>
    </citation>
    <scope>NUCLEOTIDE SEQUENCE [LARGE SCALE GENOMIC DNA]</scope>
    <source>
        <strain evidence="2 3">CGMCC 1.7005</strain>
    </source>
</reference>
<dbReference type="EMBL" id="FPAS01000002">
    <property type="protein sequence ID" value="SFT67066.1"/>
    <property type="molecule type" value="Genomic_DNA"/>
</dbReference>
<feature type="domain" description="NAD-dependent epimerase/dehydratase" evidence="1">
    <location>
        <begin position="3"/>
        <end position="227"/>
    </location>
</feature>
<protein>
    <submittedName>
        <fullName evidence="2">Nucleoside-diphosphate-sugar epimerase</fullName>
    </submittedName>
</protein>
<dbReference type="RefSeq" id="WP_090248217.1">
    <property type="nucleotide sequence ID" value="NZ_FPAS01000002.1"/>
</dbReference>
<keyword evidence="3" id="KW-1185">Reference proteome</keyword>
<dbReference type="PANTHER" id="PTHR48079">
    <property type="entry name" value="PROTEIN YEEZ"/>
    <property type="match status" value="1"/>
</dbReference>
<evidence type="ECO:0000313" key="2">
    <source>
        <dbReference type="EMBL" id="SFT67066.1"/>
    </source>
</evidence>
<dbReference type="InterPro" id="IPR051783">
    <property type="entry name" value="NAD(P)-dependent_oxidoreduct"/>
</dbReference>